<dbReference type="Proteomes" id="UP000886700">
    <property type="component" value="Unplaced"/>
</dbReference>
<dbReference type="InterPro" id="IPR007110">
    <property type="entry name" value="Ig-like_dom"/>
</dbReference>
<evidence type="ECO:0000313" key="19">
    <source>
        <dbReference type="Proteomes" id="UP000886700"/>
    </source>
</evidence>
<evidence type="ECO:0000256" key="16">
    <source>
        <dbReference type="SAM" id="MobiDB-lite"/>
    </source>
</evidence>
<dbReference type="PRINTS" id="PR01472">
    <property type="entry name" value="ICAMVCAM1"/>
</dbReference>
<keyword evidence="5" id="KW-0677">Repeat</keyword>
<dbReference type="Gene3D" id="2.60.40.10">
    <property type="entry name" value="Immunoglobulins"/>
    <property type="match status" value="5"/>
</dbReference>
<dbReference type="PANTHER" id="PTHR13771">
    <property type="entry name" value="INTERCELLULAR ADHESION MOLECULE"/>
    <property type="match status" value="1"/>
</dbReference>
<keyword evidence="4 17" id="KW-0732">Signal</keyword>
<evidence type="ECO:0000256" key="2">
    <source>
        <dbReference type="ARBA" id="ARBA00005925"/>
    </source>
</evidence>
<keyword evidence="6" id="KW-0832">Ubl conjugation</keyword>
<evidence type="ECO:0000256" key="12">
    <source>
        <dbReference type="ARBA" id="ARBA00023319"/>
    </source>
</evidence>
<dbReference type="InterPro" id="IPR013768">
    <property type="entry name" value="ICAM_N"/>
</dbReference>
<dbReference type="InterPro" id="IPR047012">
    <property type="entry name" value="ICAM_VCAM"/>
</dbReference>
<comment type="function">
    <text evidence="13">ICAM proteins are ligands for the leukocyte adhesion protein LFA-1 (integrin alpha-L/beta-2). During leukocyte trans-endothelial migration, ICAM1 engagement promotes the assembly of endothelial apical cups through ARHGEF26/SGEF and RHOG activation.</text>
</comment>
<dbReference type="FunFam" id="2.60.40.10:FF:000648">
    <property type="entry name" value="Intercellular adhesion molecule 1"/>
    <property type="match status" value="1"/>
</dbReference>
<comment type="subunit">
    <text evidence="14">Homodimer. Interacts with MUC1 and promotes cell aggregation in epithelial cells. Interacts with ARHGEF26/SGEF. Interacts (on T cell side) with CD81, CD247 and CD9 at immunological synapses between antigen-presenting cells and T cells.</text>
</comment>
<evidence type="ECO:0000313" key="20">
    <source>
        <dbReference type="RefSeq" id="XP_021087784.1"/>
    </source>
</evidence>
<dbReference type="PROSITE" id="PS50835">
    <property type="entry name" value="IG_LIKE"/>
    <property type="match status" value="1"/>
</dbReference>
<keyword evidence="9" id="KW-0472">Membrane</keyword>
<accession>A0A3Q0D5D6</accession>
<dbReference type="PRINTS" id="PR01473">
    <property type="entry name" value="ICAM"/>
</dbReference>
<gene>
    <name evidence="20" type="primary">Icam1</name>
</gene>
<evidence type="ECO:0000256" key="8">
    <source>
        <dbReference type="ARBA" id="ARBA00022989"/>
    </source>
</evidence>
<dbReference type="GeneID" id="101843694"/>
<dbReference type="FunFam" id="2.60.40.10:FF:000338">
    <property type="entry name" value="intercellular adhesion molecule 5"/>
    <property type="match status" value="1"/>
</dbReference>
<dbReference type="Pfam" id="PF03921">
    <property type="entry name" value="ICAM_N"/>
    <property type="match status" value="1"/>
</dbReference>
<keyword evidence="3" id="KW-0812">Transmembrane</keyword>
<evidence type="ECO:0000256" key="13">
    <source>
        <dbReference type="ARBA" id="ARBA00037418"/>
    </source>
</evidence>
<dbReference type="CTD" id="3383"/>
<comment type="similarity">
    <text evidence="2">Belongs to the immunoglobulin superfamily. ICAM family.</text>
</comment>
<dbReference type="InterPro" id="IPR048679">
    <property type="entry name" value="ICAM1_3_5_D2"/>
</dbReference>
<keyword evidence="10" id="KW-1015">Disulfide bond</keyword>
<dbReference type="GO" id="GO:1901701">
    <property type="term" value="P:cellular response to oxygen-containing compound"/>
    <property type="evidence" value="ECO:0007669"/>
    <property type="project" value="UniProtKB-ARBA"/>
</dbReference>
<evidence type="ECO:0000256" key="9">
    <source>
        <dbReference type="ARBA" id="ARBA00023136"/>
    </source>
</evidence>
<keyword evidence="8" id="KW-1133">Transmembrane helix</keyword>
<dbReference type="FunFam" id="2.60.40.10:FF:000641">
    <property type="entry name" value="Intercellular adhesion molecule 1"/>
    <property type="match status" value="1"/>
</dbReference>
<dbReference type="Pfam" id="PF21146">
    <property type="entry name" value="ICAM1_3_5_D2"/>
    <property type="match status" value="1"/>
</dbReference>
<reference evidence="20" key="1">
    <citation type="submission" date="2025-08" db="UniProtKB">
        <authorList>
            <consortium name="RefSeq"/>
        </authorList>
    </citation>
    <scope>IDENTIFICATION</scope>
    <source>
        <tissue evidence="20">Liver</tissue>
    </source>
</reference>
<evidence type="ECO:0000256" key="10">
    <source>
        <dbReference type="ARBA" id="ARBA00023157"/>
    </source>
</evidence>
<dbReference type="RefSeq" id="XP_021087784.1">
    <property type="nucleotide sequence ID" value="XM_021232125.2"/>
</dbReference>
<feature type="chain" id="PRO_5018167446" description="Intercellular adhesion molecule 1" evidence="17">
    <location>
        <begin position="28"/>
        <end position="606"/>
    </location>
</feature>
<dbReference type="GO" id="GO:0006955">
    <property type="term" value="P:immune response"/>
    <property type="evidence" value="ECO:0007669"/>
    <property type="project" value="UniProtKB-ARBA"/>
</dbReference>
<dbReference type="GO" id="GO:0005886">
    <property type="term" value="C:plasma membrane"/>
    <property type="evidence" value="ECO:0007669"/>
    <property type="project" value="TreeGrafter"/>
</dbReference>
<evidence type="ECO:0000256" key="14">
    <source>
        <dbReference type="ARBA" id="ARBA00038746"/>
    </source>
</evidence>
<dbReference type="PANTHER" id="PTHR13771:SF18">
    <property type="entry name" value="INTERCELLULAR ADHESION MOLECULE 1"/>
    <property type="match status" value="1"/>
</dbReference>
<dbReference type="SMART" id="SM00409">
    <property type="entry name" value="IG"/>
    <property type="match status" value="2"/>
</dbReference>
<dbReference type="InterPro" id="IPR036179">
    <property type="entry name" value="Ig-like_dom_sf"/>
</dbReference>
<keyword evidence="11" id="KW-0325">Glycoprotein</keyword>
<proteinExistence type="inferred from homology"/>
<keyword evidence="12" id="KW-0393">Immunoglobulin domain</keyword>
<evidence type="ECO:0000256" key="17">
    <source>
        <dbReference type="SAM" id="SignalP"/>
    </source>
</evidence>
<name>A0A3Q0D5D6_MESAU</name>
<feature type="region of interest" description="Disordered" evidence="16">
    <location>
        <begin position="483"/>
        <end position="508"/>
    </location>
</feature>
<dbReference type="InterPro" id="IPR003599">
    <property type="entry name" value="Ig_sub"/>
</dbReference>
<organism evidence="19 20">
    <name type="scientific">Mesocricetus auratus</name>
    <name type="common">Golden hamster</name>
    <dbReference type="NCBI Taxonomy" id="10036"/>
    <lineage>
        <taxon>Eukaryota</taxon>
        <taxon>Metazoa</taxon>
        <taxon>Chordata</taxon>
        <taxon>Craniata</taxon>
        <taxon>Vertebrata</taxon>
        <taxon>Euteleostomi</taxon>
        <taxon>Mammalia</taxon>
        <taxon>Eutheria</taxon>
        <taxon>Euarchontoglires</taxon>
        <taxon>Glires</taxon>
        <taxon>Rodentia</taxon>
        <taxon>Myomorpha</taxon>
        <taxon>Muroidea</taxon>
        <taxon>Cricetidae</taxon>
        <taxon>Cricetinae</taxon>
        <taxon>Mesocricetus</taxon>
    </lineage>
</organism>
<sequence length="606" mass="66092">MAPSRARPTLPLLLVLVAVVIPGPSGAQVSIHPKEAFLPRGASMQVNCSSVCSENLNLGLETQWPKVELDRGETWKLFELSDIEEDSSPLCFENCGPIQSSVSATIVVYSFPERVELDSLPTWQPVGKNLTLHCRVHGGAPRSQLSVMLLRGEEVLHPEPVDSRNPKEITATVLVSRDDHGASFSCRAELDLRPQGLALFRNVSTVRHLRTFDLPVTIPKLDSPDLLEVGTMQKVMCSLGGLFPASEARITLELGGRTLTSESTNHGDSVSATALVSSELEGTQQLRCVLELADQILEAERTLSIYNFSTPVLTLSQQEVSEGSPVTVKCEAQGGARVVYLSGAPPGTPAPQVQFMLNASAEDNKRRFFCSAALQVAGQELLKNQTLELHVLYGPRLDDRDCLGNWTWPEGSQQTLKCQAWGNPAPKLTCSRRTDGALLPIGDVKTVTREMNGTYVCHAVSSHGNVTRDVFLTVLQKDQDIQATEGTGRGHETQGPASLSHKDTNASLDPPCGQQRTAAFELKGRQIAFTLTHLFRLWQDKMVTWGCTNQTSSASHLWPQDCMERTSQDQGRVSVTWTHPQPGGLQPGNADLITNCPCWGPLPKEE</sequence>
<dbReference type="AlphaFoldDB" id="A0A3Q0D5D6"/>
<evidence type="ECO:0000256" key="1">
    <source>
        <dbReference type="ARBA" id="ARBA00004479"/>
    </source>
</evidence>
<protein>
    <recommendedName>
        <fullName evidence="15">Intercellular adhesion molecule 1</fullName>
    </recommendedName>
</protein>
<dbReference type="InterPro" id="IPR003988">
    <property type="entry name" value="ICAM"/>
</dbReference>
<dbReference type="FunFam" id="2.60.40.10:FF:000194">
    <property type="entry name" value="Intercellular adhesion molecule 1"/>
    <property type="match status" value="1"/>
</dbReference>
<comment type="subcellular location">
    <subcellularLocation>
        <location evidence="1">Membrane</location>
        <topology evidence="1">Single-pass type I membrane protein</topology>
    </subcellularLocation>
</comment>
<dbReference type="InterPro" id="IPR013783">
    <property type="entry name" value="Ig-like_fold"/>
</dbReference>
<feature type="signal peptide" evidence="17">
    <location>
        <begin position="1"/>
        <end position="27"/>
    </location>
</feature>
<evidence type="ECO:0000256" key="5">
    <source>
        <dbReference type="ARBA" id="ARBA00022737"/>
    </source>
</evidence>
<dbReference type="InterPro" id="IPR003987">
    <property type="entry name" value="ICAM_VCAM_N"/>
</dbReference>
<dbReference type="GO" id="GO:0098609">
    <property type="term" value="P:cell-cell adhesion"/>
    <property type="evidence" value="ECO:0007669"/>
    <property type="project" value="InterPro"/>
</dbReference>
<evidence type="ECO:0000256" key="11">
    <source>
        <dbReference type="ARBA" id="ARBA00023180"/>
    </source>
</evidence>
<dbReference type="GO" id="GO:0005178">
    <property type="term" value="F:integrin binding"/>
    <property type="evidence" value="ECO:0007669"/>
    <property type="project" value="InterPro"/>
</dbReference>
<evidence type="ECO:0000256" key="4">
    <source>
        <dbReference type="ARBA" id="ARBA00022729"/>
    </source>
</evidence>
<evidence type="ECO:0000256" key="15">
    <source>
        <dbReference type="ARBA" id="ARBA00040566"/>
    </source>
</evidence>
<evidence type="ECO:0000256" key="6">
    <source>
        <dbReference type="ARBA" id="ARBA00022843"/>
    </source>
</evidence>
<dbReference type="OrthoDB" id="6250964at2759"/>
<keyword evidence="7" id="KW-0130">Cell adhesion</keyword>
<evidence type="ECO:0000256" key="7">
    <source>
        <dbReference type="ARBA" id="ARBA00022889"/>
    </source>
</evidence>
<feature type="domain" description="Ig-like" evidence="18">
    <location>
        <begin position="311"/>
        <end position="473"/>
    </location>
</feature>
<evidence type="ECO:0000259" key="18">
    <source>
        <dbReference type="PROSITE" id="PS50835"/>
    </source>
</evidence>
<evidence type="ECO:0000256" key="3">
    <source>
        <dbReference type="ARBA" id="ARBA00022692"/>
    </source>
</evidence>
<keyword evidence="19" id="KW-1185">Reference proteome</keyword>
<dbReference type="SUPFAM" id="SSF48726">
    <property type="entry name" value="Immunoglobulin"/>
    <property type="match status" value="5"/>
</dbReference>